<gene>
    <name evidence="1" type="ORF">HMF3257_29150</name>
</gene>
<evidence type="ECO:0000313" key="2">
    <source>
        <dbReference type="Proteomes" id="UP000249016"/>
    </source>
</evidence>
<name>A0A327NS11_9BACT</name>
<dbReference type="EMBL" id="QLII01000001">
    <property type="protein sequence ID" value="RAI77239.1"/>
    <property type="molecule type" value="Genomic_DNA"/>
</dbReference>
<reference evidence="1 2" key="1">
    <citation type="submission" date="2018-06" db="EMBL/GenBank/DDBJ databases">
        <title>Spirosoma sp. HMF3257 Genome sequencing and assembly.</title>
        <authorList>
            <person name="Kang H."/>
            <person name="Cha I."/>
            <person name="Kim H."/>
            <person name="Kang J."/>
            <person name="Joh K."/>
        </authorList>
    </citation>
    <scope>NUCLEOTIDE SEQUENCE [LARGE SCALE GENOMIC DNA]</scope>
    <source>
        <strain evidence="1 2">HMF3257</strain>
    </source>
</reference>
<evidence type="ECO:0000313" key="1">
    <source>
        <dbReference type="EMBL" id="RAI77239.1"/>
    </source>
</evidence>
<accession>A0A327NS11</accession>
<dbReference type="RefSeq" id="WP_111347643.1">
    <property type="nucleotide sequence ID" value="NZ_QLII01000001.1"/>
</dbReference>
<proteinExistence type="predicted"/>
<comment type="caution">
    <text evidence="1">The sequence shown here is derived from an EMBL/GenBank/DDBJ whole genome shotgun (WGS) entry which is preliminary data.</text>
</comment>
<organism evidence="1 2">
    <name type="scientific">Spirosoma telluris</name>
    <dbReference type="NCBI Taxonomy" id="2183553"/>
    <lineage>
        <taxon>Bacteria</taxon>
        <taxon>Pseudomonadati</taxon>
        <taxon>Bacteroidota</taxon>
        <taxon>Cytophagia</taxon>
        <taxon>Cytophagales</taxon>
        <taxon>Cytophagaceae</taxon>
        <taxon>Spirosoma</taxon>
    </lineage>
</organism>
<dbReference type="Proteomes" id="UP000249016">
    <property type="component" value="Unassembled WGS sequence"/>
</dbReference>
<dbReference type="AlphaFoldDB" id="A0A327NS11"/>
<sequence>MKLLSKSWVKLLLLVAAIPFLATGVAYYILVNNLKEVITFAIDKETQGGYTFRSNDLSLSIWDKTVTINGLIFARKDTTNAPSYYSVKIPDAYLSIESWRELLLHKRLLVDSFSVSRPEIIVHDYRTHSRSHNQTRFHTSSILENLQKTLDHLHARSFNIQEGSFALVKRNSSTPFIIKDINLVVHNFSKLDNDNRRLLGTDHIEVALGRQKWVLSDGRNTLSFRDYVLQALHNYLKSIQFISINPLPTKREK</sequence>
<protein>
    <recommendedName>
        <fullName evidence="3">DUF748 domain-containing protein</fullName>
    </recommendedName>
</protein>
<keyword evidence="2" id="KW-1185">Reference proteome</keyword>
<evidence type="ECO:0008006" key="3">
    <source>
        <dbReference type="Google" id="ProtNLM"/>
    </source>
</evidence>